<keyword evidence="3 12" id="KW-0813">Transport</keyword>
<dbReference type="EMBL" id="CP028519">
    <property type="protein sequence ID" value="AVY94463.1"/>
    <property type="molecule type" value="Genomic_DNA"/>
</dbReference>
<keyword evidence="4 12" id="KW-1003">Cell membrane</keyword>
<evidence type="ECO:0000256" key="12">
    <source>
        <dbReference type="RuleBase" id="RU362010"/>
    </source>
</evidence>
<keyword evidence="9 12" id="KW-0472">Membrane</keyword>
<evidence type="ECO:0000313" key="14">
    <source>
        <dbReference type="Proteomes" id="UP000244173"/>
    </source>
</evidence>
<keyword evidence="8 12" id="KW-0406">Ion transport</keyword>
<dbReference type="Proteomes" id="UP000244173">
    <property type="component" value="Chromosome"/>
</dbReference>
<dbReference type="GO" id="GO:0000287">
    <property type="term" value="F:magnesium ion binding"/>
    <property type="evidence" value="ECO:0007669"/>
    <property type="project" value="TreeGrafter"/>
</dbReference>
<name>A0A2S0PAX4_9NEIS</name>
<keyword evidence="6 12" id="KW-0460">Magnesium</keyword>
<keyword evidence="5 12" id="KW-0812">Transmembrane</keyword>
<dbReference type="GO" id="GO:0015095">
    <property type="term" value="F:magnesium ion transmembrane transporter activity"/>
    <property type="evidence" value="ECO:0007669"/>
    <property type="project" value="UniProtKB-UniRule"/>
</dbReference>
<comment type="subcellular location">
    <subcellularLocation>
        <location evidence="1">Cell membrane</location>
        <topology evidence="1">Multi-pass membrane protein</topology>
    </subcellularLocation>
    <subcellularLocation>
        <location evidence="12">Membrane</location>
        <topology evidence="12">Multi-pass membrane protein</topology>
    </subcellularLocation>
</comment>
<evidence type="ECO:0000256" key="9">
    <source>
        <dbReference type="ARBA" id="ARBA00023136"/>
    </source>
</evidence>
<organism evidence="13 14">
    <name type="scientific">Microvirgula aerodenitrificans</name>
    <dbReference type="NCBI Taxonomy" id="57480"/>
    <lineage>
        <taxon>Bacteria</taxon>
        <taxon>Pseudomonadati</taxon>
        <taxon>Pseudomonadota</taxon>
        <taxon>Betaproteobacteria</taxon>
        <taxon>Neisseriales</taxon>
        <taxon>Aquaspirillaceae</taxon>
        <taxon>Microvirgula</taxon>
    </lineage>
</organism>
<evidence type="ECO:0000256" key="1">
    <source>
        <dbReference type="ARBA" id="ARBA00004651"/>
    </source>
</evidence>
<evidence type="ECO:0000256" key="11">
    <source>
        <dbReference type="ARBA" id="ARBA00045497"/>
    </source>
</evidence>
<feature type="transmembrane region" description="Helical" evidence="12">
    <location>
        <begin position="307"/>
        <end position="327"/>
    </location>
</feature>
<dbReference type="STRING" id="1122240.GCA_000620105_00172"/>
<keyword evidence="14" id="KW-1185">Reference proteome</keyword>
<evidence type="ECO:0000256" key="6">
    <source>
        <dbReference type="ARBA" id="ARBA00022842"/>
    </source>
</evidence>
<proteinExistence type="inferred from homology"/>
<evidence type="ECO:0000256" key="2">
    <source>
        <dbReference type="ARBA" id="ARBA00009765"/>
    </source>
</evidence>
<evidence type="ECO:0000256" key="4">
    <source>
        <dbReference type="ARBA" id="ARBA00022475"/>
    </source>
</evidence>
<dbReference type="InterPro" id="IPR045861">
    <property type="entry name" value="CorA_cytoplasmic_dom"/>
</dbReference>
<sequence>MTDSRYKRKHRRPGKARLVKVGQEAGTLAHIGAVRTDAPSLALIEYNDTDYRQTGLEAVNESRTQPPLENGVQWLNVYGLQNPSVLEEIGRRYKLHPLVVEDMLNTQQRPKVEDYGDYLFIVTRTFGLNGDGELDSDQISIVLGRDFVLSVQERPTGRFEALRERLRTGKGQARKYGPDYLAYALLDAVVDYYFITLDRFADQTDQLDDMLLAGMPIDGGALHRIRGLKLDALELRRAMWPLREAINTLVRGDHDLVQDNTRIFLRDVYDHATQLIESLDLLRDLISDMVELYQSNQSNRLNREMRFLTVVSTLFMPLTFIVGVYGMNFEFMPELHWRYGYFLVWSVMIGIAMVMGWVFWRRRWL</sequence>
<dbReference type="SUPFAM" id="SSF144083">
    <property type="entry name" value="Magnesium transport protein CorA, transmembrane region"/>
    <property type="match status" value="1"/>
</dbReference>
<dbReference type="KEGG" id="maer:DAI18_10695"/>
<dbReference type="RefSeq" id="WP_107889412.1">
    <property type="nucleotide sequence ID" value="NZ_CP028519.1"/>
</dbReference>
<dbReference type="NCBIfam" id="TIGR00383">
    <property type="entry name" value="corA"/>
    <property type="match status" value="1"/>
</dbReference>
<dbReference type="GO" id="GO:0050897">
    <property type="term" value="F:cobalt ion binding"/>
    <property type="evidence" value="ECO:0007669"/>
    <property type="project" value="TreeGrafter"/>
</dbReference>
<dbReference type="OrthoDB" id="9803416at2"/>
<gene>
    <name evidence="12 13" type="primary">corA</name>
    <name evidence="13" type="ORF">DAI18_10695</name>
</gene>
<accession>A0A2S0PAX4</accession>
<dbReference type="Pfam" id="PF01544">
    <property type="entry name" value="CorA"/>
    <property type="match status" value="1"/>
</dbReference>
<reference evidence="13 14" key="1">
    <citation type="submission" date="2018-04" db="EMBL/GenBank/DDBJ databases">
        <title>Denitrifier Microvirgula.</title>
        <authorList>
            <person name="Anderson E."/>
            <person name="Jang J."/>
            <person name="Ishii S."/>
        </authorList>
    </citation>
    <scope>NUCLEOTIDE SEQUENCE [LARGE SCALE GENOMIC DNA]</scope>
    <source>
        <strain evidence="13 14">BE2.4</strain>
    </source>
</reference>
<dbReference type="GO" id="GO:0005886">
    <property type="term" value="C:plasma membrane"/>
    <property type="evidence" value="ECO:0007669"/>
    <property type="project" value="UniProtKB-SubCell"/>
</dbReference>
<protein>
    <recommendedName>
        <fullName evidence="12">Magnesium transport protein CorA</fullName>
    </recommendedName>
</protein>
<comment type="function">
    <text evidence="11">Mediates influx of magnesium ions. Alternates between open and closed states. Activated by low cytoplasmic Mg(2+) levels. Inactive when cytoplasmic Mg(2+) levels are high.</text>
</comment>
<dbReference type="Gene3D" id="3.30.460.20">
    <property type="entry name" value="CorA soluble domain-like"/>
    <property type="match status" value="1"/>
</dbReference>
<dbReference type="InterPro" id="IPR002523">
    <property type="entry name" value="MgTranspt_CorA/ZnTranspt_ZntB"/>
</dbReference>
<evidence type="ECO:0000256" key="5">
    <source>
        <dbReference type="ARBA" id="ARBA00022692"/>
    </source>
</evidence>
<evidence type="ECO:0000256" key="7">
    <source>
        <dbReference type="ARBA" id="ARBA00022989"/>
    </source>
</evidence>
<dbReference type="AlphaFoldDB" id="A0A2S0PAX4"/>
<dbReference type="GO" id="GO:0015087">
    <property type="term" value="F:cobalt ion transmembrane transporter activity"/>
    <property type="evidence" value="ECO:0007669"/>
    <property type="project" value="UniProtKB-UniRule"/>
</dbReference>
<keyword evidence="7 12" id="KW-1133">Transmembrane helix</keyword>
<feature type="transmembrane region" description="Helical" evidence="12">
    <location>
        <begin position="339"/>
        <end position="360"/>
    </location>
</feature>
<evidence type="ECO:0000256" key="10">
    <source>
        <dbReference type="ARBA" id="ARBA00034269"/>
    </source>
</evidence>
<dbReference type="PANTHER" id="PTHR46494">
    <property type="entry name" value="CORA FAMILY METAL ION TRANSPORTER (EUROFUNG)"/>
    <property type="match status" value="1"/>
</dbReference>
<comment type="catalytic activity">
    <reaction evidence="10">
        <text>Mg(2+)(in) = Mg(2+)(out)</text>
        <dbReference type="Rhea" id="RHEA:29827"/>
        <dbReference type="ChEBI" id="CHEBI:18420"/>
    </reaction>
</comment>
<dbReference type="InterPro" id="IPR045863">
    <property type="entry name" value="CorA_TM1_TM2"/>
</dbReference>
<dbReference type="SUPFAM" id="SSF143865">
    <property type="entry name" value="CorA soluble domain-like"/>
    <property type="match status" value="1"/>
</dbReference>
<dbReference type="InterPro" id="IPR004488">
    <property type="entry name" value="Mg/Co-transport_prot_CorA"/>
</dbReference>
<dbReference type="FunFam" id="1.20.58.340:FF:000004">
    <property type="entry name" value="Magnesium transport protein CorA"/>
    <property type="match status" value="1"/>
</dbReference>
<dbReference type="PANTHER" id="PTHR46494:SF1">
    <property type="entry name" value="CORA FAMILY METAL ION TRANSPORTER (EUROFUNG)"/>
    <property type="match status" value="1"/>
</dbReference>
<dbReference type="Gene3D" id="1.20.58.340">
    <property type="entry name" value="Magnesium transport protein CorA, transmembrane region"/>
    <property type="match status" value="2"/>
</dbReference>
<evidence type="ECO:0000256" key="3">
    <source>
        <dbReference type="ARBA" id="ARBA00022448"/>
    </source>
</evidence>
<comment type="similarity">
    <text evidence="2 12">Belongs to the CorA metal ion transporter (MIT) (TC 1.A.35) family.</text>
</comment>
<evidence type="ECO:0000313" key="13">
    <source>
        <dbReference type="EMBL" id="AVY94463.1"/>
    </source>
</evidence>
<evidence type="ECO:0000256" key="8">
    <source>
        <dbReference type="ARBA" id="ARBA00023065"/>
    </source>
</evidence>
<dbReference type="CDD" id="cd12828">
    <property type="entry name" value="TmCorA-like_1"/>
    <property type="match status" value="1"/>
</dbReference>